<feature type="chain" id="PRO_5041415427" description="Sulfatase N-terminal domain-containing protein" evidence="2">
    <location>
        <begin position="22"/>
        <end position="685"/>
    </location>
</feature>
<dbReference type="Proteomes" id="UP001172681">
    <property type="component" value="Unassembled WGS sequence"/>
</dbReference>
<protein>
    <recommendedName>
        <fullName evidence="3">Sulfatase N-terminal domain-containing protein</fullName>
    </recommendedName>
</protein>
<feature type="domain" description="Sulfatase N-terminal" evidence="3">
    <location>
        <begin position="30"/>
        <end position="126"/>
    </location>
</feature>
<proteinExistence type="inferred from homology"/>
<evidence type="ECO:0000313" key="4">
    <source>
        <dbReference type="EMBL" id="KAJ9620065.1"/>
    </source>
</evidence>
<dbReference type="EMBL" id="JAPDRN010000127">
    <property type="protein sequence ID" value="KAJ9620065.1"/>
    <property type="molecule type" value="Genomic_DNA"/>
</dbReference>
<name>A0AA38XSJ4_9EURO</name>
<dbReference type="InterPro" id="IPR017850">
    <property type="entry name" value="Alkaline_phosphatase_core_sf"/>
</dbReference>
<dbReference type="GO" id="GO:0008449">
    <property type="term" value="F:N-acetylglucosamine-6-sulfatase activity"/>
    <property type="evidence" value="ECO:0007669"/>
    <property type="project" value="TreeGrafter"/>
</dbReference>
<sequence length="685" mass="76526">MHHRGLVSLLALSVLFASTGCASPTTPTKPNIVVIMADDQDWQLGSIEAQPVVRQEMMAKGLTLDNHFTTIAQCCPSRVMFLRGQAGHNTNMTHIAPPGGAYNKFLATGEDHDYLPFWLNAVGYRTECECVEFGVTDRKDLIDPRPGKIHEWGKFGDIPSPTARFRSYRRLGEYNVFPKQHLSFRELAILLNPVQTIDHNQLNPYTYDFNNVVMSMNGERPVYYNGYHQTDVIRIKALDRLEKLTSAGQPFYIQIAPASPHQASDGPTVPLMRHMWDFNNATAPRRPNFNPPDVYAKQKPSYLGEIPRLNQSQIDYVDFSHRSRLQGLAGVDEIVQDVLELLEKKGVMDNTYIVYTSDNGYHEGQHRRIGGKGLPYIEDTNVPMIIRGPGIPAGKVNKLPSTHIDMPPTFLDMAGIDPTEFPVFFDGRSLLPEWQDEAGVSDGNWNGSYVAKEVLNIEFWGSIDNGASPDFSNRQANNSYKTVRLISEDSSWLFSRWCTGNQTELYNTLDDPYELTNLALNATTEHQKVIRRLNGLLSVTKSCSQGTCRDPWRLLATNAGGVGGADFSSLGEALDPRYDSSFESLPPVGFQRCMDYQYVPNEGPYYPPESASLGSEFRLATDNFESYDADAVPTPGNSGRRMGTARQRHHNLTTVMSKARNLTDAEIGTKIQCHAPGYCGAITDF</sequence>
<keyword evidence="5" id="KW-1185">Reference proteome</keyword>
<evidence type="ECO:0000256" key="2">
    <source>
        <dbReference type="SAM" id="SignalP"/>
    </source>
</evidence>
<reference evidence="4" key="1">
    <citation type="submission" date="2022-10" db="EMBL/GenBank/DDBJ databases">
        <title>Culturing micro-colonial fungi from biological soil crusts in the Mojave desert and describing Neophaeococcomyces mojavensis, and introducing the new genera and species Taxawa tesnikishii.</title>
        <authorList>
            <person name="Kurbessoian T."/>
            <person name="Stajich J.E."/>
        </authorList>
    </citation>
    <scope>NUCLEOTIDE SEQUENCE</scope>
    <source>
        <strain evidence="4">TK_35</strain>
    </source>
</reference>
<accession>A0AA38XSJ4</accession>
<dbReference type="PANTHER" id="PTHR43108">
    <property type="entry name" value="N-ACETYLGLUCOSAMINE-6-SULFATASE FAMILY MEMBER"/>
    <property type="match status" value="1"/>
</dbReference>
<dbReference type="AlphaFoldDB" id="A0AA38XSJ4"/>
<dbReference type="CDD" id="cd16147">
    <property type="entry name" value="G6S"/>
    <property type="match status" value="1"/>
</dbReference>
<dbReference type="Pfam" id="PF00884">
    <property type="entry name" value="Sulfatase"/>
    <property type="match status" value="2"/>
</dbReference>
<evidence type="ECO:0000256" key="1">
    <source>
        <dbReference type="ARBA" id="ARBA00008779"/>
    </source>
</evidence>
<feature type="domain" description="Sulfatase N-terminal" evidence="3">
    <location>
        <begin position="204"/>
        <end position="416"/>
    </location>
</feature>
<comment type="caution">
    <text evidence="4">The sequence shown here is derived from an EMBL/GenBank/DDBJ whole genome shotgun (WGS) entry which is preliminary data.</text>
</comment>
<dbReference type="PROSITE" id="PS51257">
    <property type="entry name" value="PROKAR_LIPOPROTEIN"/>
    <property type="match status" value="1"/>
</dbReference>
<feature type="signal peptide" evidence="2">
    <location>
        <begin position="1"/>
        <end position="21"/>
    </location>
</feature>
<evidence type="ECO:0000313" key="5">
    <source>
        <dbReference type="Proteomes" id="UP001172681"/>
    </source>
</evidence>
<dbReference type="PANTHER" id="PTHR43108:SF8">
    <property type="entry name" value="SD21168P"/>
    <property type="match status" value="1"/>
</dbReference>
<gene>
    <name evidence="4" type="ORF">H2204_012375</name>
</gene>
<keyword evidence="2" id="KW-0732">Signal</keyword>
<dbReference type="GO" id="GO:0005539">
    <property type="term" value="F:glycosaminoglycan binding"/>
    <property type="evidence" value="ECO:0007669"/>
    <property type="project" value="TreeGrafter"/>
</dbReference>
<organism evidence="4 5">
    <name type="scientific">Knufia peltigerae</name>
    <dbReference type="NCBI Taxonomy" id="1002370"/>
    <lineage>
        <taxon>Eukaryota</taxon>
        <taxon>Fungi</taxon>
        <taxon>Dikarya</taxon>
        <taxon>Ascomycota</taxon>
        <taxon>Pezizomycotina</taxon>
        <taxon>Eurotiomycetes</taxon>
        <taxon>Chaetothyriomycetidae</taxon>
        <taxon>Chaetothyriales</taxon>
        <taxon>Trichomeriaceae</taxon>
        <taxon>Knufia</taxon>
    </lineage>
</organism>
<dbReference type="Gene3D" id="3.40.720.10">
    <property type="entry name" value="Alkaline Phosphatase, subunit A"/>
    <property type="match status" value="1"/>
</dbReference>
<dbReference type="InterPro" id="IPR000917">
    <property type="entry name" value="Sulfatase_N"/>
</dbReference>
<dbReference type="SUPFAM" id="SSF53649">
    <property type="entry name" value="Alkaline phosphatase-like"/>
    <property type="match status" value="1"/>
</dbReference>
<evidence type="ECO:0000259" key="3">
    <source>
        <dbReference type="Pfam" id="PF00884"/>
    </source>
</evidence>
<comment type="similarity">
    <text evidence="1">Belongs to the sulfatase family.</text>
</comment>